<dbReference type="Proteomes" id="UP000499080">
    <property type="component" value="Unassembled WGS sequence"/>
</dbReference>
<proteinExistence type="predicted"/>
<comment type="caution">
    <text evidence="1">The sequence shown here is derived from an EMBL/GenBank/DDBJ whole genome shotgun (WGS) entry which is preliminary data.</text>
</comment>
<accession>A0A4Y2GGE4</accession>
<evidence type="ECO:0000313" key="1">
    <source>
        <dbReference type="EMBL" id="GBM52441.1"/>
    </source>
</evidence>
<evidence type="ECO:0000313" key="2">
    <source>
        <dbReference type="Proteomes" id="UP000499080"/>
    </source>
</evidence>
<reference evidence="1 2" key="1">
    <citation type="journal article" date="2019" name="Sci. Rep.">
        <title>Orb-weaving spider Araneus ventricosus genome elucidates the spidroin gene catalogue.</title>
        <authorList>
            <person name="Kono N."/>
            <person name="Nakamura H."/>
            <person name="Ohtoshi R."/>
            <person name="Moran D.A.P."/>
            <person name="Shinohara A."/>
            <person name="Yoshida Y."/>
            <person name="Fujiwara M."/>
            <person name="Mori M."/>
            <person name="Tomita M."/>
            <person name="Arakawa K."/>
        </authorList>
    </citation>
    <scope>NUCLEOTIDE SEQUENCE [LARGE SCALE GENOMIC DNA]</scope>
</reference>
<gene>
    <name evidence="1" type="ORF">AVEN_214535_1</name>
</gene>
<dbReference type="EMBL" id="BGPR01001378">
    <property type="protein sequence ID" value="GBM52441.1"/>
    <property type="molecule type" value="Genomic_DNA"/>
</dbReference>
<dbReference type="AlphaFoldDB" id="A0A4Y2GGE4"/>
<name>A0A4Y2GGE4_ARAVE</name>
<organism evidence="1 2">
    <name type="scientific">Araneus ventricosus</name>
    <name type="common">Orbweaver spider</name>
    <name type="synonym">Epeira ventricosa</name>
    <dbReference type="NCBI Taxonomy" id="182803"/>
    <lineage>
        <taxon>Eukaryota</taxon>
        <taxon>Metazoa</taxon>
        <taxon>Ecdysozoa</taxon>
        <taxon>Arthropoda</taxon>
        <taxon>Chelicerata</taxon>
        <taxon>Arachnida</taxon>
        <taxon>Araneae</taxon>
        <taxon>Araneomorphae</taxon>
        <taxon>Entelegynae</taxon>
        <taxon>Araneoidea</taxon>
        <taxon>Araneidae</taxon>
        <taxon>Araneus</taxon>
    </lineage>
</organism>
<keyword evidence="2" id="KW-1185">Reference proteome</keyword>
<sequence>MSVCWRSTEQIVEPRATKFGTDEEKGLGATVIGDGTDLLVLLSVHAPATNQLKMVIPKKGNQQGKMHSIRDIQQGIGEMKDVLLAAYASTGCDTVSAIQANNPDSNFSLQQACHKFDMTRV</sequence>
<protein>
    <submittedName>
        <fullName evidence="1">Uncharacterized protein</fullName>
    </submittedName>
</protein>